<keyword evidence="2" id="KW-1015">Disulfide bond</keyword>
<feature type="region of interest" description="Disordered" evidence="4">
    <location>
        <begin position="96"/>
        <end position="120"/>
    </location>
</feature>
<dbReference type="Pfam" id="PF08583">
    <property type="entry name" value="Cmc1"/>
    <property type="match status" value="1"/>
</dbReference>
<dbReference type="RefSeq" id="XP_002947858.1">
    <property type="nucleotide sequence ID" value="XM_002947812.1"/>
</dbReference>
<dbReference type="InterPro" id="IPR013892">
    <property type="entry name" value="Cyt_c_biogenesis_Cmc1-like"/>
</dbReference>
<proteinExistence type="inferred from homology"/>
<organism evidence="6">
    <name type="scientific">Volvox carteri f. nagariensis</name>
    <dbReference type="NCBI Taxonomy" id="3068"/>
    <lineage>
        <taxon>Eukaryota</taxon>
        <taxon>Viridiplantae</taxon>
        <taxon>Chlorophyta</taxon>
        <taxon>core chlorophytes</taxon>
        <taxon>Chlorophyceae</taxon>
        <taxon>CS clade</taxon>
        <taxon>Chlamydomonadales</taxon>
        <taxon>Volvocaceae</taxon>
        <taxon>Volvox</taxon>
    </lineage>
</organism>
<dbReference type="AlphaFoldDB" id="D8TNI5"/>
<gene>
    <name evidence="5" type="ORF">VOLCADRAFT_103633</name>
</gene>
<evidence type="ECO:0000256" key="3">
    <source>
        <dbReference type="RuleBase" id="RU364104"/>
    </source>
</evidence>
<evidence type="ECO:0000256" key="4">
    <source>
        <dbReference type="SAM" id="MobiDB-lite"/>
    </source>
</evidence>
<keyword evidence="3" id="KW-0496">Mitochondrion</keyword>
<dbReference type="GeneID" id="9621124"/>
<dbReference type="OrthoDB" id="532305at2759"/>
<comment type="subcellular location">
    <subcellularLocation>
        <location evidence="3">Mitochondrion</location>
    </subcellularLocation>
</comment>
<accession>D8TNI5</accession>
<protein>
    <recommendedName>
        <fullName evidence="3">COX assembly mitochondrial protein</fullName>
    </recommendedName>
</protein>
<evidence type="ECO:0000256" key="1">
    <source>
        <dbReference type="ARBA" id="ARBA00007347"/>
    </source>
</evidence>
<reference evidence="5 6" key="1">
    <citation type="journal article" date="2010" name="Science">
        <title>Genomic analysis of organismal complexity in the multicellular green alga Volvox carteri.</title>
        <authorList>
            <person name="Prochnik S.E."/>
            <person name="Umen J."/>
            <person name="Nedelcu A.M."/>
            <person name="Hallmann A."/>
            <person name="Miller S.M."/>
            <person name="Nishii I."/>
            <person name="Ferris P."/>
            <person name="Kuo A."/>
            <person name="Mitros T."/>
            <person name="Fritz-Laylin L.K."/>
            <person name="Hellsten U."/>
            <person name="Chapman J."/>
            <person name="Simakov O."/>
            <person name="Rensing S.A."/>
            <person name="Terry A."/>
            <person name="Pangilinan J."/>
            <person name="Kapitonov V."/>
            <person name="Jurka J."/>
            <person name="Salamov A."/>
            <person name="Shapiro H."/>
            <person name="Schmutz J."/>
            <person name="Grimwood J."/>
            <person name="Lindquist E."/>
            <person name="Lucas S."/>
            <person name="Grigoriev I.V."/>
            <person name="Schmitt R."/>
            <person name="Kirk D."/>
            <person name="Rokhsar D.S."/>
        </authorList>
    </citation>
    <scope>NUCLEOTIDE SEQUENCE [LARGE SCALE GENOMIC DNA]</scope>
    <source>
        <strain evidence="6">f. Nagariensis / Eve</strain>
    </source>
</reference>
<feature type="compositionally biased region" description="Basic and acidic residues" evidence="4">
    <location>
        <begin position="96"/>
        <end position="113"/>
    </location>
</feature>
<sequence>MGHDMRNIREANLSSVTKRLVHAETPCAAELGALMDCMKRAGPDGDSECARQRAALSACAGKHARAPRTVSAEKRRIVTRLQGVGEAGCRLAVQERAESRGESRGKMIHRSDLHSAYSAV</sequence>
<keyword evidence="6" id="KW-1185">Reference proteome</keyword>
<dbReference type="Proteomes" id="UP000001058">
    <property type="component" value="Unassembled WGS sequence"/>
</dbReference>
<dbReference type="GO" id="GO:0005739">
    <property type="term" value="C:mitochondrion"/>
    <property type="evidence" value="ECO:0007669"/>
    <property type="project" value="UniProtKB-SubCell"/>
</dbReference>
<dbReference type="InParanoid" id="D8TNI5"/>
<name>D8TNI5_VOLCA</name>
<evidence type="ECO:0000313" key="5">
    <source>
        <dbReference type="EMBL" id="EFJ50846.1"/>
    </source>
</evidence>
<evidence type="ECO:0000313" key="6">
    <source>
        <dbReference type="Proteomes" id="UP000001058"/>
    </source>
</evidence>
<dbReference type="KEGG" id="vcn:VOLCADRAFT_103633"/>
<evidence type="ECO:0000256" key="2">
    <source>
        <dbReference type="ARBA" id="ARBA00023157"/>
    </source>
</evidence>
<comment type="similarity">
    <text evidence="1 3">Belongs to the CMC family.</text>
</comment>
<dbReference type="EMBL" id="GL378329">
    <property type="protein sequence ID" value="EFJ50846.1"/>
    <property type="molecule type" value="Genomic_DNA"/>
</dbReference>